<protein>
    <submittedName>
        <fullName evidence="1">Uncharacterized protein</fullName>
    </submittedName>
</protein>
<dbReference type="Proteomes" id="UP001164733">
    <property type="component" value="Chromosome"/>
</dbReference>
<gene>
    <name evidence="1" type="ORF">LL038_02870</name>
</gene>
<name>A0AA47I8A0_9CLOT</name>
<proteinExistence type="predicted"/>
<dbReference type="RefSeq" id="WP_216122363.1">
    <property type="nucleotide sequence ID" value="NZ_CP086239.1"/>
</dbReference>
<dbReference type="EMBL" id="CP086239">
    <property type="protein sequence ID" value="WAG61209.1"/>
    <property type="molecule type" value="Genomic_DNA"/>
</dbReference>
<evidence type="ECO:0000313" key="2">
    <source>
        <dbReference type="Proteomes" id="UP001164733"/>
    </source>
</evidence>
<accession>A0AA47I8A0</accession>
<sequence length="53" mass="6293">MAKKVYDTEKILYLYEKYGTLTAVHMRLGYAPTTIKKILLENEVELKKYVPER</sequence>
<dbReference type="AlphaFoldDB" id="A0AA47I8A0"/>
<organism evidence="1 2">
    <name type="scientific">Clostridium estertheticum</name>
    <dbReference type="NCBI Taxonomy" id="238834"/>
    <lineage>
        <taxon>Bacteria</taxon>
        <taxon>Bacillati</taxon>
        <taxon>Bacillota</taxon>
        <taxon>Clostridia</taxon>
        <taxon>Eubacteriales</taxon>
        <taxon>Clostridiaceae</taxon>
        <taxon>Clostridium</taxon>
    </lineage>
</organism>
<evidence type="ECO:0000313" key="1">
    <source>
        <dbReference type="EMBL" id="WAG61209.1"/>
    </source>
</evidence>
<reference evidence="1" key="1">
    <citation type="submission" date="2021-11" db="EMBL/GenBank/DDBJ databases">
        <title>Clostridia strains as spoilage organisms.</title>
        <authorList>
            <person name="Wambui J."/>
            <person name="Stevens M.J.A."/>
            <person name="Stephan R."/>
        </authorList>
    </citation>
    <scope>NUCLEOTIDE SEQUENCE</scope>
    <source>
        <strain evidence="1">CF009</strain>
    </source>
</reference>